<protein>
    <submittedName>
        <fullName evidence="5">Proline iminopeptidase</fullName>
        <ecNumber evidence="5">3.4.11.5</ecNumber>
    </submittedName>
</protein>
<comment type="similarity">
    <text evidence="1 3">Belongs to the peptidase S33 family.</text>
</comment>
<dbReference type="SUPFAM" id="SSF53474">
    <property type="entry name" value="alpha/beta-Hydrolases"/>
    <property type="match status" value="1"/>
</dbReference>
<reference evidence="5" key="1">
    <citation type="submission" date="2021-12" db="EMBL/GenBank/DDBJ databases">
        <authorList>
            <person name="Rodrigo-Torres L."/>
            <person name="Arahal R. D."/>
            <person name="Lucena T."/>
        </authorList>
    </citation>
    <scope>NUCLEOTIDE SEQUENCE</scope>
    <source>
        <strain evidence="5">CECT 8858</strain>
    </source>
</reference>
<dbReference type="PANTHER" id="PTHR43798">
    <property type="entry name" value="MONOACYLGLYCEROL LIPASE"/>
    <property type="match status" value="1"/>
</dbReference>
<evidence type="ECO:0000256" key="1">
    <source>
        <dbReference type="ARBA" id="ARBA00010088"/>
    </source>
</evidence>
<proteinExistence type="inferred from homology"/>
<keyword evidence="5" id="KW-0031">Aminopeptidase</keyword>
<evidence type="ECO:0000256" key="3">
    <source>
        <dbReference type="PIRNR" id="PIRNR005539"/>
    </source>
</evidence>
<name>A0ABM9ATB4_9BACT</name>
<comment type="caution">
    <text evidence="5">The sequence shown here is derived from an EMBL/GenBank/DDBJ whole genome shotgun (WGS) entry which is preliminary data.</text>
</comment>
<dbReference type="PANTHER" id="PTHR43798:SF33">
    <property type="entry name" value="HYDROLASE, PUTATIVE (AFU_ORTHOLOGUE AFUA_2G14860)-RELATED"/>
    <property type="match status" value="1"/>
</dbReference>
<dbReference type="EC" id="3.4.11.5" evidence="5"/>
<feature type="domain" description="AB hydrolase-1" evidence="4">
    <location>
        <begin position="83"/>
        <end position="332"/>
    </location>
</feature>
<evidence type="ECO:0000256" key="2">
    <source>
        <dbReference type="ARBA" id="ARBA00022801"/>
    </source>
</evidence>
<evidence type="ECO:0000313" key="5">
    <source>
        <dbReference type="EMBL" id="CAH0997262.1"/>
    </source>
</evidence>
<dbReference type="InterPro" id="IPR000073">
    <property type="entry name" value="AB_hydrolase_1"/>
</dbReference>
<dbReference type="Gene3D" id="3.40.50.1820">
    <property type="entry name" value="alpha/beta hydrolase"/>
    <property type="match status" value="1"/>
</dbReference>
<dbReference type="PIRSF" id="PIRSF005539">
    <property type="entry name" value="Pept_S33_TRI_F1"/>
    <property type="match status" value="1"/>
</dbReference>
<keyword evidence="5" id="KW-0645">Protease</keyword>
<dbReference type="Pfam" id="PF00561">
    <property type="entry name" value="Abhydrolase_1"/>
    <property type="match status" value="1"/>
</dbReference>
<dbReference type="Proteomes" id="UP000837932">
    <property type="component" value="Unassembled WGS sequence"/>
</dbReference>
<dbReference type="InterPro" id="IPR050266">
    <property type="entry name" value="AB_hydrolase_sf"/>
</dbReference>
<dbReference type="InterPro" id="IPR002410">
    <property type="entry name" value="Peptidase_S33"/>
</dbReference>
<gene>
    <name evidence="5" type="primary">fpaP</name>
    <name evidence="5" type="ORF">EMA8858_03393</name>
</gene>
<organism evidence="5 6">
    <name type="scientific">Emticicia aquatica</name>
    <dbReference type="NCBI Taxonomy" id="1681835"/>
    <lineage>
        <taxon>Bacteria</taxon>
        <taxon>Pseudomonadati</taxon>
        <taxon>Bacteroidota</taxon>
        <taxon>Cytophagia</taxon>
        <taxon>Cytophagales</taxon>
        <taxon>Leadbetterellaceae</taxon>
        <taxon>Emticicia</taxon>
    </lineage>
</organism>
<dbReference type="NCBIfam" id="TIGR01250">
    <property type="entry name" value="pro_imino_pep_2"/>
    <property type="match status" value="1"/>
</dbReference>
<dbReference type="InterPro" id="IPR029058">
    <property type="entry name" value="AB_hydrolase_fold"/>
</dbReference>
<evidence type="ECO:0000259" key="4">
    <source>
        <dbReference type="Pfam" id="PF00561"/>
    </source>
</evidence>
<dbReference type="EMBL" id="CAKLPY010000003">
    <property type="protein sequence ID" value="CAH0997262.1"/>
    <property type="molecule type" value="Genomic_DNA"/>
</dbReference>
<dbReference type="InterPro" id="IPR005945">
    <property type="entry name" value="Pro_imino_pep"/>
</dbReference>
<dbReference type="PRINTS" id="PR00793">
    <property type="entry name" value="PROAMNOPTASE"/>
</dbReference>
<keyword evidence="6" id="KW-1185">Reference proteome</keyword>
<keyword evidence="2 3" id="KW-0378">Hydrolase</keyword>
<evidence type="ECO:0000313" key="6">
    <source>
        <dbReference type="Proteomes" id="UP000837932"/>
    </source>
</evidence>
<sequence length="352" mass="40784">MLVITAFKTFYSVPMKNLYLVSLFCSFLLLSCNNKTIQDNAQSNTDVSEEIQSGGVKMVEIETPVGKFKVWTKKFGDNPRIKVLLLHGGPAMTHEYMECFESFFPKEGFEMYEYDQLGSYYSDQPNNDSLWTTPRFVEEVEQVRKALNLDKDNFYLLGNSWGGILAIEYALKYQDNLKGLIISNMMPSIPDYEKYNGVLRSQMRKSLVDSLDAFEKRGAFKDSVYVSLVTKEYYNQHICRLPEWPEPVNRSFKHVNEHIYVLMQGPSEFKVGGRLLTWDRKASLKNIKVPTLAIGAKYDTMDPKAMEEISKLVQKGRYLYCPDGSHLSFWDDQKTYFPNVIQFIKDVDENKF</sequence>
<accession>A0ABM9ATB4</accession>
<dbReference type="GO" id="GO:0004177">
    <property type="term" value="F:aminopeptidase activity"/>
    <property type="evidence" value="ECO:0007669"/>
    <property type="project" value="UniProtKB-KW"/>
</dbReference>